<organism evidence="3 4">
    <name type="scientific">Hydnum rufescens UP504</name>
    <dbReference type="NCBI Taxonomy" id="1448309"/>
    <lineage>
        <taxon>Eukaryota</taxon>
        <taxon>Fungi</taxon>
        <taxon>Dikarya</taxon>
        <taxon>Basidiomycota</taxon>
        <taxon>Agaricomycotina</taxon>
        <taxon>Agaricomycetes</taxon>
        <taxon>Cantharellales</taxon>
        <taxon>Hydnaceae</taxon>
        <taxon>Hydnum</taxon>
    </lineage>
</organism>
<evidence type="ECO:0000256" key="1">
    <source>
        <dbReference type="SAM" id="MobiDB-lite"/>
    </source>
</evidence>
<feature type="transmembrane region" description="Helical" evidence="2">
    <location>
        <begin position="84"/>
        <end position="105"/>
    </location>
</feature>
<keyword evidence="2" id="KW-0472">Membrane</keyword>
<feature type="region of interest" description="Disordered" evidence="1">
    <location>
        <begin position="155"/>
        <end position="178"/>
    </location>
</feature>
<comment type="caution">
    <text evidence="3">The sequence shown here is derived from an EMBL/GenBank/DDBJ whole genome shotgun (WGS) entry which is preliminary data.</text>
</comment>
<feature type="transmembrane region" description="Helical" evidence="2">
    <location>
        <begin position="35"/>
        <end position="56"/>
    </location>
</feature>
<sequence length="197" mass="21709">MFMHRGFRGERTSHKEWANVSKVIQIKSLMVFTGGWGYVTSGNILLVASATATGILKDLGSLWWLTHARISNGSFHSASVKLGWLWANAVQFTASVSAGVLAIILRSPRLPRERVALRSWTLPHHQTITFPTTTSNSQLRTAADCIKVKAYPMRQQRELGRNSPSPPSDLKVAANEKQTDEVARITGDVETAKARNG</sequence>
<evidence type="ECO:0000313" key="3">
    <source>
        <dbReference type="EMBL" id="KAF9508371.1"/>
    </source>
</evidence>
<dbReference type="AlphaFoldDB" id="A0A9P6DMW8"/>
<dbReference type="Proteomes" id="UP000886523">
    <property type="component" value="Unassembled WGS sequence"/>
</dbReference>
<proteinExistence type="predicted"/>
<accession>A0A9P6DMW8</accession>
<evidence type="ECO:0000313" key="4">
    <source>
        <dbReference type="Proteomes" id="UP000886523"/>
    </source>
</evidence>
<protein>
    <submittedName>
        <fullName evidence="3">Uncharacterized protein</fullName>
    </submittedName>
</protein>
<keyword evidence="4" id="KW-1185">Reference proteome</keyword>
<keyword evidence="2" id="KW-1133">Transmembrane helix</keyword>
<dbReference type="EMBL" id="MU129060">
    <property type="protein sequence ID" value="KAF9508371.1"/>
    <property type="molecule type" value="Genomic_DNA"/>
</dbReference>
<gene>
    <name evidence="3" type="ORF">BS47DRAFT_1365991</name>
</gene>
<name>A0A9P6DMW8_9AGAM</name>
<keyword evidence="2" id="KW-0812">Transmembrane</keyword>
<reference evidence="3" key="1">
    <citation type="journal article" date="2020" name="Nat. Commun.">
        <title>Large-scale genome sequencing of mycorrhizal fungi provides insights into the early evolution of symbiotic traits.</title>
        <authorList>
            <person name="Miyauchi S."/>
            <person name="Kiss E."/>
            <person name="Kuo A."/>
            <person name="Drula E."/>
            <person name="Kohler A."/>
            <person name="Sanchez-Garcia M."/>
            <person name="Morin E."/>
            <person name="Andreopoulos B."/>
            <person name="Barry K.W."/>
            <person name="Bonito G."/>
            <person name="Buee M."/>
            <person name="Carver A."/>
            <person name="Chen C."/>
            <person name="Cichocki N."/>
            <person name="Clum A."/>
            <person name="Culley D."/>
            <person name="Crous P.W."/>
            <person name="Fauchery L."/>
            <person name="Girlanda M."/>
            <person name="Hayes R.D."/>
            <person name="Keri Z."/>
            <person name="LaButti K."/>
            <person name="Lipzen A."/>
            <person name="Lombard V."/>
            <person name="Magnuson J."/>
            <person name="Maillard F."/>
            <person name="Murat C."/>
            <person name="Nolan M."/>
            <person name="Ohm R.A."/>
            <person name="Pangilinan J."/>
            <person name="Pereira M.F."/>
            <person name="Perotto S."/>
            <person name="Peter M."/>
            <person name="Pfister S."/>
            <person name="Riley R."/>
            <person name="Sitrit Y."/>
            <person name="Stielow J.B."/>
            <person name="Szollosi G."/>
            <person name="Zifcakova L."/>
            <person name="Stursova M."/>
            <person name="Spatafora J.W."/>
            <person name="Tedersoo L."/>
            <person name="Vaario L.M."/>
            <person name="Yamada A."/>
            <person name="Yan M."/>
            <person name="Wang P."/>
            <person name="Xu J."/>
            <person name="Bruns T."/>
            <person name="Baldrian P."/>
            <person name="Vilgalys R."/>
            <person name="Dunand C."/>
            <person name="Henrissat B."/>
            <person name="Grigoriev I.V."/>
            <person name="Hibbett D."/>
            <person name="Nagy L.G."/>
            <person name="Martin F.M."/>
        </authorList>
    </citation>
    <scope>NUCLEOTIDE SEQUENCE</scope>
    <source>
        <strain evidence="3">UP504</strain>
    </source>
</reference>
<evidence type="ECO:0000256" key="2">
    <source>
        <dbReference type="SAM" id="Phobius"/>
    </source>
</evidence>